<keyword evidence="2" id="KW-1185">Reference proteome</keyword>
<reference evidence="1" key="1">
    <citation type="journal article" date="2021" name="Microb. Physiol.">
        <title>Proteogenomic Insights into the Physiology of Marine, Sulfate-Reducing, Filamentous Desulfonema limicola and Desulfonema magnum.</title>
        <authorList>
            <person name="Schnaars V."/>
            <person name="Wohlbrand L."/>
            <person name="Scheve S."/>
            <person name="Hinrichs C."/>
            <person name="Reinhardt R."/>
            <person name="Rabus R."/>
        </authorList>
    </citation>
    <scope>NUCLEOTIDE SEQUENCE</scope>
    <source>
        <strain evidence="1">4be13</strain>
    </source>
</reference>
<sequence>MVEDLWDSIALGKRYEAYKTGKQNLYDWKSVHKTLKIIKSLSLKK</sequence>
<proteinExistence type="predicted"/>
<evidence type="ECO:0000313" key="2">
    <source>
        <dbReference type="Proteomes" id="UP000663722"/>
    </source>
</evidence>
<name>A0A975BV05_9BACT</name>
<dbReference type="KEGG" id="dmm:dnm_078620"/>
<protein>
    <submittedName>
        <fullName evidence="1">Uncharacterized protein</fullName>
    </submittedName>
</protein>
<dbReference type="AlphaFoldDB" id="A0A975BV05"/>
<evidence type="ECO:0000313" key="1">
    <source>
        <dbReference type="EMBL" id="QTA91788.1"/>
    </source>
</evidence>
<dbReference type="Proteomes" id="UP000663722">
    <property type="component" value="Chromosome"/>
</dbReference>
<accession>A0A975BV05</accession>
<dbReference type="EMBL" id="CP061800">
    <property type="protein sequence ID" value="QTA91788.1"/>
    <property type="molecule type" value="Genomic_DNA"/>
</dbReference>
<gene>
    <name evidence="1" type="ORF">dnm_078620</name>
</gene>
<organism evidence="1 2">
    <name type="scientific">Desulfonema magnum</name>
    <dbReference type="NCBI Taxonomy" id="45655"/>
    <lineage>
        <taxon>Bacteria</taxon>
        <taxon>Pseudomonadati</taxon>
        <taxon>Thermodesulfobacteriota</taxon>
        <taxon>Desulfobacteria</taxon>
        <taxon>Desulfobacterales</taxon>
        <taxon>Desulfococcaceae</taxon>
        <taxon>Desulfonema</taxon>
    </lineage>
</organism>